<reference evidence="2" key="2">
    <citation type="submission" date="2011-01" db="EMBL/GenBank/DDBJ databases">
        <title>The complete genome of Deinococcus maricopensis DSM 21211.</title>
        <authorList>
            <consortium name="US DOE Joint Genome Institute (JGI-PGF)"/>
            <person name="Lucas S."/>
            <person name="Copeland A."/>
            <person name="Lapidus A."/>
            <person name="Goodwin L."/>
            <person name="Pitluck S."/>
            <person name="Kyrpides N."/>
            <person name="Mavromatis K."/>
            <person name="Pagani I."/>
            <person name="Ivanova N."/>
            <person name="Ovchinnikova G."/>
            <person name="Zeytun A."/>
            <person name="Detter J.C."/>
            <person name="Han C."/>
            <person name="Land M."/>
            <person name="Hauser L."/>
            <person name="Markowitz V."/>
            <person name="Cheng J.-F."/>
            <person name="Hugenholtz P."/>
            <person name="Woyke T."/>
            <person name="Wu D."/>
            <person name="Pukall R."/>
            <person name="Gehrich-Schroeter G."/>
            <person name="Brambilla E."/>
            <person name="Klenk H.-P."/>
            <person name="Eisen J.A."/>
        </authorList>
    </citation>
    <scope>NUCLEOTIDE SEQUENCE [LARGE SCALE GENOMIC DNA]</scope>
    <source>
        <strain evidence="2">DSM 21211 / LMG 22137 / NRRL B-23946 / LB-34</strain>
    </source>
</reference>
<gene>
    <name evidence="1" type="ordered locus">Deima_2285</name>
</gene>
<sequence length="132" mass="14654">MTRPNAGEQLRSTASGRYVIPGWTQVGGEKPDAIEVQFDVADADLARESGLMLVEYWATPEEITLQTIVPFRAFRETKDGWCVFVPAVGKLIVRVMDPQPTPPVLATHWLNLDPNTQPGTTVNINIHFNPRA</sequence>
<dbReference type="Proteomes" id="UP000008635">
    <property type="component" value="Chromosome"/>
</dbReference>
<accession>E8UA34</accession>
<proteinExistence type="predicted"/>
<name>E8UA34_DEIML</name>
<dbReference type="OrthoDB" id="67351at2"/>
<organism evidence="1 2">
    <name type="scientific">Deinococcus maricopensis (strain DSM 21211 / LMG 22137 / NRRL B-23946 / LB-34)</name>
    <dbReference type="NCBI Taxonomy" id="709986"/>
    <lineage>
        <taxon>Bacteria</taxon>
        <taxon>Thermotogati</taxon>
        <taxon>Deinococcota</taxon>
        <taxon>Deinococci</taxon>
        <taxon>Deinococcales</taxon>
        <taxon>Deinococcaceae</taxon>
        <taxon>Deinococcus</taxon>
    </lineage>
</organism>
<dbReference type="AlphaFoldDB" id="E8UA34"/>
<dbReference type="EMBL" id="CP002454">
    <property type="protein sequence ID" value="ADV67923.1"/>
    <property type="molecule type" value="Genomic_DNA"/>
</dbReference>
<dbReference type="KEGG" id="dmr:Deima_2285"/>
<dbReference type="STRING" id="709986.Deima_2285"/>
<dbReference type="RefSeq" id="WP_013557428.1">
    <property type="nucleotide sequence ID" value="NC_014958.1"/>
</dbReference>
<evidence type="ECO:0000313" key="2">
    <source>
        <dbReference type="Proteomes" id="UP000008635"/>
    </source>
</evidence>
<dbReference type="HOGENOM" id="CLU_1913613_0_0_0"/>
<protein>
    <submittedName>
        <fullName evidence="1">Uncharacterized protein</fullName>
    </submittedName>
</protein>
<reference evidence="1 2" key="1">
    <citation type="journal article" date="2011" name="Stand. Genomic Sci.">
        <title>Complete genome sequence of Deinococcus maricopensis type strain (LB-34).</title>
        <authorList>
            <person name="Pukall R."/>
            <person name="Zeytun A."/>
            <person name="Lucas S."/>
            <person name="Lapidus A."/>
            <person name="Hammon N."/>
            <person name="Deshpande S."/>
            <person name="Nolan M."/>
            <person name="Cheng J.F."/>
            <person name="Pitluck S."/>
            <person name="Liolios K."/>
            <person name="Pagani I."/>
            <person name="Mikhailova N."/>
            <person name="Ivanova N."/>
            <person name="Mavromatis K."/>
            <person name="Pati A."/>
            <person name="Tapia R."/>
            <person name="Han C."/>
            <person name="Goodwin L."/>
            <person name="Chen A."/>
            <person name="Palaniappan K."/>
            <person name="Land M."/>
            <person name="Hauser L."/>
            <person name="Chang Y.J."/>
            <person name="Jeffries C.D."/>
            <person name="Brambilla E.M."/>
            <person name="Rohde M."/>
            <person name="Goker M."/>
            <person name="Detter J.C."/>
            <person name="Woyke T."/>
            <person name="Bristow J."/>
            <person name="Eisen J.A."/>
            <person name="Markowitz V."/>
            <person name="Hugenholtz P."/>
            <person name="Kyrpides N.C."/>
            <person name="Klenk H.P."/>
        </authorList>
    </citation>
    <scope>NUCLEOTIDE SEQUENCE [LARGE SCALE GENOMIC DNA]</scope>
    <source>
        <strain evidence="2">DSM 21211 / LMG 22137 / NRRL B-23946 / LB-34</strain>
    </source>
</reference>
<keyword evidence="2" id="KW-1185">Reference proteome</keyword>
<evidence type="ECO:0000313" key="1">
    <source>
        <dbReference type="EMBL" id="ADV67923.1"/>
    </source>
</evidence>